<reference evidence="2 3" key="1">
    <citation type="submission" date="2024-01" db="EMBL/GenBank/DDBJ databases">
        <title>The diversity of rhizobia nodulating Mimosa spp. in eleven states of Brazil covering several biomes is determined by host plant, location, and edaphic factors.</title>
        <authorList>
            <person name="Rouws L."/>
            <person name="Barauna A."/>
            <person name="Beukes C."/>
            <person name="De Faria S.M."/>
            <person name="Gross E."/>
            <person name="Dos Reis Junior F.B."/>
            <person name="Simon M."/>
            <person name="Maluk M."/>
            <person name="Odee D.W."/>
            <person name="Kenicer G."/>
            <person name="Young J.P.W."/>
            <person name="Reis V.M."/>
            <person name="Zilli J."/>
            <person name="James E.K."/>
        </authorList>
    </citation>
    <scope>NUCLEOTIDE SEQUENCE [LARGE SCALE GENOMIC DNA]</scope>
    <source>
        <strain evidence="2 3">JPY77</strain>
    </source>
</reference>
<dbReference type="RefSeq" id="WP_233472197.1">
    <property type="nucleotide sequence ID" value="NZ_CAJHCS010000060.1"/>
</dbReference>
<evidence type="ECO:0000313" key="2">
    <source>
        <dbReference type="EMBL" id="MEM5291900.1"/>
    </source>
</evidence>
<feature type="region of interest" description="Disordered" evidence="1">
    <location>
        <begin position="83"/>
        <end position="120"/>
    </location>
</feature>
<sequence length="138" mass="15131">MLRLLGTVLAFSCAITLILTAVQLYRDYERGIAQIQNRLVDIDRSYRDSLGEALWQLDQPQVKPCLPVSAFASRIFAPPKCASCEGRHSDGRGRGRADDRRAEVSDPVPRAGQGATHRHLVCGGRSPISITSLCTPRS</sequence>
<name>A0ABU9QQY1_9BURK</name>
<comment type="caution">
    <text evidence="2">The sequence shown here is derived from an EMBL/GenBank/DDBJ whole genome shotgun (WGS) entry which is preliminary data.</text>
</comment>
<keyword evidence="3" id="KW-1185">Reference proteome</keyword>
<organism evidence="2 3">
    <name type="scientific">Paraburkholderia sabiae</name>
    <dbReference type="NCBI Taxonomy" id="273251"/>
    <lineage>
        <taxon>Bacteria</taxon>
        <taxon>Pseudomonadati</taxon>
        <taxon>Pseudomonadota</taxon>
        <taxon>Betaproteobacteria</taxon>
        <taxon>Burkholderiales</taxon>
        <taxon>Burkholderiaceae</taxon>
        <taxon>Paraburkholderia</taxon>
    </lineage>
</organism>
<proteinExistence type="predicted"/>
<evidence type="ECO:0000256" key="1">
    <source>
        <dbReference type="SAM" id="MobiDB-lite"/>
    </source>
</evidence>
<feature type="compositionally biased region" description="Basic and acidic residues" evidence="1">
    <location>
        <begin position="85"/>
        <end position="104"/>
    </location>
</feature>
<dbReference type="EMBL" id="JAZHGC010000063">
    <property type="protein sequence ID" value="MEM5291900.1"/>
    <property type="molecule type" value="Genomic_DNA"/>
</dbReference>
<accession>A0ABU9QQY1</accession>
<protein>
    <submittedName>
        <fullName evidence="2">Uncharacterized protein</fullName>
    </submittedName>
</protein>
<evidence type="ECO:0000313" key="3">
    <source>
        <dbReference type="Proteomes" id="UP001494588"/>
    </source>
</evidence>
<dbReference type="Proteomes" id="UP001494588">
    <property type="component" value="Unassembled WGS sequence"/>
</dbReference>
<gene>
    <name evidence="2" type="ORF">V4C55_39970</name>
</gene>